<sequence length="67" mass="7572">MTNQAKTKGAVAVLPRVLKFKDCHVPFQSQMSRRNESVIASANYSDMRENYYRLHNSASPVKITLTA</sequence>
<protein>
    <submittedName>
        <fullName evidence="1">Uncharacterized protein</fullName>
    </submittedName>
</protein>
<comment type="caution">
    <text evidence="1">The sequence shown here is derived from an EMBL/GenBank/DDBJ whole genome shotgun (WGS) entry which is preliminary data.</text>
</comment>
<gene>
    <name evidence="1" type="ORF">T10_4979</name>
</gene>
<organism evidence="1 2">
    <name type="scientific">Trichinella papuae</name>
    <dbReference type="NCBI Taxonomy" id="268474"/>
    <lineage>
        <taxon>Eukaryota</taxon>
        <taxon>Metazoa</taxon>
        <taxon>Ecdysozoa</taxon>
        <taxon>Nematoda</taxon>
        <taxon>Enoplea</taxon>
        <taxon>Dorylaimia</taxon>
        <taxon>Trichinellida</taxon>
        <taxon>Trichinellidae</taxon>
        <taxon>Trichinella</taxon>
    </lineage>
</organism>
<evidence type="ECO:0000313" key="1">
    <source>
        <dbReference type="EMBL" id="KRZ76149.1"/>
    </source>
</evidence>
<dbReference type="OrthoDB" id="5921540at2759"/>
<evidence type="ECO:0000313" key="2">
    <source>
        <dbReference type="Proteomes" id="UP000054843"/>
    </source>
</evidence>
<dbReference type="Proteomes" id="UP000054843">
    <property type="component" value="Unassembled WGS sequence"/>
</dbReference>
<keyword evidence="2" id="KW-1185">Reference proteome</keyword>
<name>A0A0V1MX70_9BILA</name>
<proteinExistence type="predicted"/>
<reference evidence="1 2" key="1">
    <citation type="submission" date="2015-01" db="EMBL/GenBank/DDBJ databases">
        <title>Evolution of Trichinella species and genotypes.</title>
        <authorList>
            <person name="Korhonen P.K."/>
            <person name="Edoardo P."/>
            <person name="Giuseppe L.R."/>
            <person name="Gasser R.B."/>
        </authorList>
    </citation>
    <scope>NUCLEOTIDE SEQUENCE [LARGE SCALE GENOMIC DNA]</scope>
    <source>
        <strain evidence="1">ISS1980</strain>
    </source>
</reference>
<dbReference type="AlphaFoldDB" id="A0A0V1MX70"/>
<dbReference type="EMBL" id="JYDO01000031">
    <property type="protein sequence ID" value="KRZ76149.1"/>
    <property type="molecule type" value="Genomic_DNA"/>
</dbReference>
<accession>A0A0V1MX70</accession>